<proteinExistence type="predicted"/>
<reference evidence="2" key="1">
    <citation type="submission" date="2019-04" db="EMBL/GenBank/DDBJ databases">
        <title>Genome sequence of Pseudomonas putida 1290, an auxin catabolizing strain.</title>
        <authorList>
            <person name="Laird T.S."/>
            <person name="Leveau J.H.J."/>
        </authorList>
    </citation>
    <scope>NUCLEOTIDE SEQUENCE [LARGE SCALE GENOMIC DNA]</scope>
    <source>
        <strain evidence="2">1290</strain>
    </source>
</reference>
<organism evidence="1 2">
    <name type="scientific">Pseudomonas putida</name>
    <name type="common">Arthrobacter siderocapsulatus</name>
    <dbReference type="NCBI Taxonomy" id="303"/>
    <lineage>
        <taxon>Bacteria</taxon>
        <taxon>Pseudomonadati</taxon>
        <taxon>Pseudomonadota</taxon>
        <taxon>Gammaproteobacteria</taxon>
        <taxon>Pseudomonadales</taxon>
        <taxon>Pseudomonadaceae</taxon>
        <taxon>Pseudomonas</taxon>
    </lineage>
</organism>
<gene>
    <name evidence="1" type="ORF">E6B08_11275</name>
</gene>
<dbReference type="OrthoDB" id="9798690at2"/>
<evidence type="ECO:0000313" key="1">
    <source>
        <dbReference type="EMBL" id="QCI11902.1"/>
    </source>
</evidence>
<dbReference type="Proteomes" id="UP000298551">
    <property type="component" value="Chromosome"/>
</dbReference>
<protein>
    <submittedName>
        <fullName evidence="1">DUF2489 domain-containing protein</fullName>
    </submittedName>
</protein>
<name>A0A4D6X7L8_PSEPU</name>
<dbReference type="AlphaFoldDB" id="A0A4D6X7L8"/>
<evidence type="ECO:0000313" key="2">
    <source>
        <dbReference type="Proteomes" id="UP000298551"/>
    </source>
</evidence>
<sequence>MKNSERSSKSVSMILDSAIVIARSIVDGKINMLEGVRKLCDLHASLGSPQIDAFYVLKAIDSETDHFPLGSIRTKCSEQYLLAADEELRLYLGDQSTIIMEACSTIIYLYEDR</sequence>
<accession>A0A4D6X7L8</accession>
<dbReference type="EMBL" id="CP039371">
    <property type="protein sequence ID" value="QCI11902.1"/>
    <property type="molecule type" value="Genomic_DNA"/>
</dbReference>